<organism evidence="1 2">
    <name type="scientific">Zostera marina</name>
    <name type="common">Eelgrass</name>
    <dbReference type="NCBI Taxonomy" id="29655"/>
    <lineage>
        <taxon>Eukaryota</taxon>
        <taxon>Viridiplantae</taxon>
        <taxon>Streptophyta</taxon>
        <taxon>Embryophyta</taxon>
        <taxon>Tracheophyta</taxon>
        <taxon>Spermatophyta</taxon>
        <taxon>Magnoliopsida</taxon>
        <taxon>Liliopsida</taxon>
        <taxon>Zosteraceae</taxon>
        <taxon>Zostera</taxon>
    </lineage>
</organism>
<keyword evidence="2" id="KW-1185">Reference proteome</keyword>
<accession>A0A0K9PGH6</accession>
<dbReference type="AlphaFoldDB" id="A0A0K9PGH6"/>
<protein>
    <submittedName>
        <fullName evidence="1">Uncharacterized protein</fullName>
    </submittedName>
</protein>
<evidence type="ECO:0000313" key="2">
    <source>
        <dbReference type="Proteomes" id="UP000036987"/>
    </source>
</evidence>
<evidence type="ECO:0000313" key="1">
    <source>
        <dbReference type="EMBL" id="KMZ67320.1"/>
    </source>
</evidence>
<dbReference type="EMBL" id="LFYR01000915">
    <property type="protein sequence ID" value="KMZ67320.1"/>
    <property type="molecule type" value="Genomic_DNA"/>
</dbReference>
<comment type="caution">
    <text evidence="1">The sequence shown here is derived from an EMBL/GenBank/DDBJ whole genome shotgun (WGS) entry which is preliminary data.</text>
</comment>
<gene>
    <name evidence="1" type="ORF">ZOSMA_26G00690</name>
</gene>
<name>A0A0K9PGH6_ZOSMR</name>
<proteinExistence type="predicted"/>
<sequence>MDCRGRFDSRLVQKSKLARKKKQLPTLKLMSIDCGNMLPYLTYTCQQRTSRY</sequence>
<reference evidence="2" key="1">
    <citation type="journal article" date="2016" name="Nature">
        <title>The genome of the seagrass Zostera marina reveals angiosperm adaptation to the sea.</title>
        <authorList>
            <person name="Olsen J.L."/>
            <person name="Rouze P."/>
            <person name="Verhelst B."/>
            <person name="Lin Y.-C."/>
            <person name="Bayer T."/>
            <person name="Collen J."/>
            <person name="Dattolo E."/>
            <person name="De Paoli E."/>
            <person name="Dittami S."/>
            <person name="Maumus F."/>
            <person name="Michel G."/>
            <person name="Kersting A."/>
            <person name="Lauritano C."/>
            <person name="Lohaus R."/>
            <person name="Toepel M."/>
            <person name="Tonon T."/>
            <person name="Vanneste K."/>
            <person name="Amirebrahimi M."/>
            <person name="Brakel J."/>
            <person name="Bostroem C."/>
            <person name="Chovatia M."/>
            <person name="Grimwood J."/>
            <person name="Jenkins J.W."/>
            <person name="Jueterbock A."/>
            <person name="Mraz A."/>
            <person name="Stam W.T."/>
            <person name="Tice H."/>
            <person name="Bornberg-Bauer E."/>
            <person name="Green P.J."/>
            <person name="Pearson G.A."/>
            <person name="Procaccini G."/>
            <person name="Duarte C.M."/>
            <person name="Schmutz J."/>
            <person name="Reusch T.B.H."/>
            <person name="Van de Peer Y."/>
        </authorList>
    </citation>
    <scope>NUCLEOTIDE SEQUENCE [LARGE SCALE GENOMIC DNA]</scope>
    <source>
        <strain evidence="2">cv. Finnish</strain>
    </source>
</reference>
<dbReference type="Proteomes" id="UP000036987">
    <property type="component" value="Unassembled WGS sequence"/>
</dbReference>